<dbReference type="SMART" id="SM00342">
    <property type="entry name" value="HTH_ARAC"/>
    <property type="match status" value="1"/>
</dbReference>
<dbReference type="PANTHER" id="PTHR43280">
    <property type="entry name" value="ARAC-FAMILY TRANSCRIPTIONAL REGULATOR"/>
    <property type="match status" value="1"/>
</dbReference>
<sequence>MYDETDALTYGDEEADFYYHRIRRTRPFERTNHYHRTYEIYYLVSGERLYFIKEETHHIAAGSLVFIDKQLVHKSSMKDSHAHERVVINFSDAFLGMERLPHYDELFRVFRGGSRVFRLSPYEQAGVLALLNRMGAEIAGRQPGFETGLRLLLAELLLLASRLPDSGGEGAQAAAHPLHSKIADVVRHLNARYSDLVTLPDLAARFYMSPSHLSRTFKAVTGFTLVGYLNLIRVREAQALLRETNRKIIDVAAACGFESVTHFERTFKKTAKLTPMQYRKLHDRPNG</sequence>
<dbReference type="PROSITE" id="PS00041">
    <property type="entry name" value="HTH_ARAC_FAMILY_1"/>
    <property type="match status" value="1"/>
</dbReference>
<keyword evidence="6" id="KW-1185">Reference proteome</keyword>
<dbReference type="RefSeq" id="WP_277568622.1">
    <property type="nucleotide sequence ID" value="NZ_JAPDHZ010000008.1"/>
</dbReference>
<name>A0A9X4KNZ1_9BACL</name>
<comment type="caution">
    <text evidence="5">The sequence shown here is derived from an EMBL/GenBank/DDBJ whole genome shotgun (WGS) entry which is preliminary data.</text>
</comment>
<dbReference type="SUPFAM" id="SSF51215">
    <property type="entry name" value="Regulatory protein AraC"/>
    <property type="match status" value="1"/>
</dbReference>
<protein>
    <submittedName>
        <fullName evidence="5">AraC family transcriptional regulator</fullName>
    </submittedName>
</protein>
<dbReference type="InterPro" id="IPR014710">
    <property type="entry name" value="RmlC-like_jellyroll"/>
</dbReference>
<dbReference type="InterPro" id="IPR018060">
    <property type="entry name" value="HTH_AraC"/>
</dbReference>
<dbReference type="InterPro" id="IPR018062">
    <property type="entry name" value="HTH_AraC-typ_CS"/>
</dbReference>
<dbReference type="InterPro" id="IPR009057">
    <property type="entry name" value="Homeodomain-like_sf"/>
</dbReference>
<accession>A0A9X4KNZ1</accession>
<evidence type="ECO:0000313" key="5">
    <source>
        <dbReference type="EMBL" id="MDG0794904.1"/>
    </source>
</evidence>
<dbReference type="PANTHER" id="PTHR43280:SF28">
    <property type="entry name" value="HTH-TYPE TRANSCRIPTIONAL ACTIVATOR RHAS"/>
    <property type="match status" value="1"/>
</dbReference>
<evidence type="ECO:0000256" key="3">
    <source>
        <dbReference type="ARBA" id="ARBA00023163"/>
    </source>
</evidence>
<dbReference type="AlphaFoldDB" id="A0A9X4KNZ1"/>
<keyword evidence="3" id="KW-0804">Transcription</keyword>
<dbReference type="Pfam" id="PF12833">
    <property type="entry name" value="HTH_18"/>
    <property type="match status" value="1"/>
</dbReference>
<organism evidence="5 6">
    <name type="scientific">Cohnella ginsengisoli</name>
    <dbReference type="NCBI Taxonomy" id="425004"/>
    <lineage>
        <taxon>Bacteria</taxon>
        <taxon>Bacillati</taxon>
        <taxon>Bacillota</taxon>
        <taxon>Bacilli</taxon>
        <taxon>Bacillales</taxon>
        <taxon>Paenibacillaceae</taxon>
        <taxon>Cohnella</taxon>
    </lineage>
</organism>
<evidence type="ECO:0000256" key="2">
    <source>
        <dbReference type="ARBA" id="ARBA00023125"/>
    </source>
</evidence>
<dbReference type="GO" id="GO:0003700">
    <property type="term" value="F:DNA-binding transcription factor activity"/>
    <property type="evidence" value="ECO:0007669"/>
    <property type="project" value="InterPro"/>
</dbReference>
<dbReference type="InterPro" id="IPR037923">
    <property type="entry name" value="HTH-like"/>
</dbReference>
<feature type="domain" description="HTH araC/xylS-type" evidence="4">
    <location>
        <begin position="183"/>
        <end position="281"/>
    </location>
</feature>
<keyword evidence="1" id="KW-0805">Transcription regulation</keyword>
<dbReference type="InterPro" id="IPR003313">
    <property type="entry name" value="AraC-bd"/>
</dbReference>
<dbReference type="Gene3D" id="1.10.10.60">
    <property type="entry name" value="Homeodomain-like"/>
    <property type="match status" value="2"/>
</dbReference>
<dbReference type="Pfam" id="PF02311">
    <property type="entry name" value="AraC_binding"/>
    <property type="match status" value="1"/>
</dbReference>
<dbReference type="GO" id="GO:0043565">
    <property type="term" value="F:sequence-specific DNA binding"/>
    <property type="evidence" value="ECO:0007669"/>
    <property type="project" value="InterPro"/>
</dbReference>
<dbReference type="Gene3D" id="2.60.120.10">
    <property type="entry name" value="Jelly Rolls"/>
    <property type="match status" value="1"/>
</dbReference>
<dbReference type="InterPro" id="IPR020449">
    <property type="entry name" value="Tscrpt_reg_AraC-type_HTH"/>
</dbReference>
<keyword evidence="2" id="KW-0238">DNA-binding</keyword>
<reference evidence="5 6" key="1">
    <citation type="submission" date="2022-10" db="EMBL/GenBank/DDBJ databases">
        <title>Comparative genomic analysis of Cohnella hashimotonis sp. nov., isolated from the International Space Station.</title>
        <authorList>
            <person name="Simpson A."/>
            <person name="Venkateswaran K."/>
        </authorList>
    </citation>
    <scope>NUCLEOTIDE SEQUENCE [LARGE SCALE GENOMIC DNA]</scope>
    <source>
        <strain evidence="5 6">DSM 18997</strain>
    </source>
</reference>
<evidence type="ECO:0000313" key="6">
    <source>
        <dbReference type="Proteomes" id="UP001153387"/>
    </source>
</evidence>
<dbReference type="Proteomes" id="UP001153387">
    <property type="component" value="Unassembled WGS sequence"/>
</dbReference>
<dbReference type="EMBL" id="JAPDHZ010000008">
    <property type="protein sequence ID" value="MDG0794904.1"/>
    <property type="molecule type" value="Genomic_DNA"/>
</dbReference>
<evidence type="ECO:0000259" key="4">
    <source>
        <dbReference type="PROSITE" id="PS01124"/>
    </source>
</evidence>
<dbReference type="SUPFAM" id="SSF46689">
    <property type="entry name" value="Homeodomain-like"/>
    <property type="match status" value="2"/>
</dbReference>
<proteinExistence type="predicted"/>
<dbReference type="PRINTS" id="PR00032">
    <property type="entry name" value="HTHARAC"/>
</dbReference>
<gene>
    <name evidence="5" type="ORF">OMP38_31805</name>
</gene>
<dbReference type="PROSITE" id="PS01124">
    <property type="entry name" value="HTH_ARAC_FAMILY_2"/>
    <property type="match status" value="1"/>
</dbReference>
<evidence type="ECO:0000256" key="1">
    <source>
        <dbReference type="ARBA" id="ARBA00023015"/>
    </source>
</evidence>